<reference evidence="2" key="1">
    <citation type="journal article" date="2019" name="Int. J. Syst. Evol. Microbiol.">
        <title>The Global Catalogue of Microorganisms (GCM) 10K type strain sequencing project: providing services to taxonomists for standard genome sequencing and annotation.</title>
        <authorList>
            <consortium name="The Broad Institute Genomics Platform"/>
            <consortium name="The Broad Institute Genome Sequencing Center for Infectious Disease"/>
            <person name="Wu L."/>
            <person name="Ma J."/>
        </authorList>
    </citation>
    <scope>NUCLEOTIDE SEQUENCE [LARGE SCALE GENOMIC DNA]</scope>
    <source>
        <strain evidence="2">NBRC 112416</strain>
    </source>
</reference>
<evidence type="ECO:0008006" key="3">
    <source>
        <dbReference type="Google" id="ProtNLM"/>
    </source>
</evidence>
<evidence type="ECO:0000313" key="1">
    <source>
        <dbReference type="EMBL" id="GLQ55891.1"/>
    </source>
</evidence>
<dbReference type="Gene3D" id="3.40.50.1820">
    <property type="entry name" value="alpha/beta hydrolase"/>
    <property type="match status" value="1"/>
</dbReference>
<organism evidence="1 2">
    <name type="scientific">Devosia nitrariae</name>
    <dbReference type="NCBI Taxonomy" id="2071872"/>
    <lineage>
        <taxon>Bacteria</taxon>
        <taxon>Pseudomonadati</taxon>
        <taxon>Pseudomonadota</taxon>
        <taxon>Alphaproteobacteria</taxon>
        <taxon>Hyphomicrobiales</taxon>
        <taxon>Devosiaceae</taxon>
        <taxon>Devosia</taxon>
    </lineage>
</organism>
<name>A0ABQ5W8D4_9HYPH</name>
<dbReference type="EMBL" id="BSNS01000014">
    <property type="protein sequence ID" value="GLQ55891.1"/>
    <property type="molecule type" value="Genomic_DNA"/>
</dbReference>
<dbReference type="Proteomes" id="UP001156691">
    <property type="component" value="Unassembled WGS sequence"/>
</dbReference>
<evidence type="ECO:0000313" key="2">
    <source>
        <dbReference type="Proteomes" id="UP001156691"/>
    </source>
</evidence>
<dbReference type="RefSeq" id="WP_284341306.1">
    <property type="nucleotide sequence ID" value="NZ_BSNS01000014.1"/>
</dbReference>
<protein>
    <recommendedName>
        <fullName evidence="3">Alpha/beta hydrolase</fullName>
    </recommendedName>
</protein>
<gene>
    <name evidence="1" type="ORF">GCM10010862_31500</name>
</gene>
<dbReference type="InterPro" id="IPR029058">
    <property type="entry name" value="AB_hydrolase_fold"/>
</dbReference>
<keyword evidence="2" id="KW-1185">Reference proteome</keyword>
<sequence length="73" mass="7831">MSDGNLRMVHTNGAELATEARGEPKRGTILLAMGATASMVWWPTSLVDALVAGGYQIIRFDHRDTGQSTTNAL</sequence>
<proteinExistence type="predicted"/>
<comment type="caution">
    <text evidence="1">The sequence shown here is derived from an EMBL/GenBank/DDBJ whole genome shotgun (WGS) entry which is preliminary data.</text>
</comment>
<dbReference type="SUPFAM" id="SSF53474">
    <property type="entry name" value="alpha/beta-Hydrolases"/>
    <property type="match status" value="1"/>
</dbReference>
<accession>A0ABQ5W8D4</accession>